<evidence type="ECO:0000313" key="3">
    <source>
        <dbReference type="Proteomes" id="UP000178585"/>
    </source>
</evidence>
<dbReference type="EMBL" id="MEWZ01000009">
    <property type="protein sequence ID" value="OGC87007.1"/>
    <property type="molecule type" value="Genomic_DNA"/>
</dbReference>
<accession>A0A1F4XZ62</accession>
<name>A0A1F4XZ62_9BACT</name>
<dbReference type="InterPro" id="IPR011055">
    <property type="entry name" value="Dup_hybrid_motif"/>
</dbReference>
<gene>
    <name evidence="2" type="ORF">A2949_01375</name>
</gene>
<dbReference type="STRING" id="1797245.A2949_01375"/>
<dbReference type="GO" id="GO:0004222">
    <property type="term" value="F:metalloendopeptidase activity"/>
    <property type="evidence" value="ECO:0007669"/>
    <property type="project" value="TreeGrafter"/>
</dbReference>
<dbReference type="PANTHER" id="PTHR21666">
    <property type="entry name" value="PEPTIDASE-RELATED"/>
    <property type="match status" value="1"/>
</dbReference>
<dbReference type="Pfam" id="PF01476">
    <property type="entry name" value="LysM"/>
    <property type="match status" value="2"/>
</dbReference>
<reference evidence="2 3" key="1">
    <citation type="journal article" date="2016" name="Nat. Commun.">
        <title>Thousands of microbial genomes shed light on interconnected biogeochemical processes in an aquifer system.</title>
        <authorList>
            <person name="Anantharaman K."/>
            <person name="Brown C.T."/>
            <person name="Hug L.A."/>
            <person name="Sharon I."/>
            <person name="Castelle C.J."/>
            <person name="Probst A.J."/>
            <person name="Thomas B.C."/>
            <person name="Singh A."/>
            <person name="Wilkins M.J."/>
            <person name="Karaoz U."/>
            <person name="Brodie E.L."/>
            <person name="Williams K.H."/>
            <person name="Hubbard S.S."/>
            <person name="Banfield J.F."/>
        </authorList>
    </citation>
    <scope>NUCLEOTIDE SEQUENCE [LARGE SCALE GENOMIC DNA]</scope>
</reference>
<evidence type="ECO:0000259" key="1">
    <source>
        <dbReference type="PROSITE" id="PS51782"/>
    </source>
</evidence>
<dbReference type="AlphaFoldDB" id="A0A1F4XZ62"/>
<dbReference type="SMART" id="SM00257">
    <property type="entry name" value="LysM"/>
    <property type="match status" value="2"/>
</dbReference>
<sequence>MLFSPLFVSASIFSLSSLSFLLSSIVQETSAAGGRQNSQTIVLLAPARNIDPTPAVGGGDITLVQGSALIAEEGPSGTVAEITSRPESSQISVYTVHKGDTLGDIASMFDVTVNTIMWANDLKNGTIKEGQELVILPIAGVRHTVAKGDTSASLAKKYKADQTEIAQYNNLDDTAPLALGSVVIIPDGEVAAPSKPRSTTPSNPLRGSGGPAIAGYYAWPVNGGVITQGLHGYNGIDIGASSGTNILAAAAGTVIIANGGGGWNGGYGNYLVIQHDNGTQTLYAHASKLYVSAGTRVVQGAVIAAIGRTGKATGSHLHFEVRGAVNSFGR</sequence>
<comment type="caution">
    <text evidence="2">The sequence shown here is derived from an EMBL/GenBank/DDBJ whole genome shotgun (WGS) entry which is preliminary data.</text>
</comment>
<dbReference type="InterPro" id="IPR016047">
    <property type="entry name" value="M23ase_b-sheet_dom"/>
</dbReference>
<evidence type="ECO:0000313" key="2">
    <source>
        <dbReference type="EMBL" id="OGC87007.1"/>
    </source>
</evidence>
<dbReference type="PANTHER" id="PTHR21666:SF270">
    <property type="entry name" value="MUREIN HYDROLASE ACTIVATOR ENVC"/>
    <property type="match status" value="1"/>
</dbReference>
<dbReference type="InterPro" id="IPR018392">
    <property type="entry name" value="LysM"/>
</dbReference>
<dbReference type="SUPFAM" id="SSF54106">
    <property type="entry name" value="LysM domain"/>
    <property type="match status" value="2"/>
</dbReference>
<dbReference type="SUPFAM" id="SSF51261">
    <property type="entry name" value="Duplicated hybrid motif"/>
    <property type="match status" value="1"/>
</dbReference>
<dbReference type="Gene3D" id="2.70.70.10">
    <property type="entry name" value="Glucose Permease (Domain IIA)"/>
    <property type="match status" value="1"/>
</dbReference>
<feature type="domain" description="LysM" evidence="1">
    <location>
        <begin position="92"/>
        <end position="135"/>
    </location>
</feature>
<dbReference type="CDD" id="cd12797">
    <property type="entry name" value="M23_peptidase"/>
    <property type="match status" value="1"/>
</dbReference>
<dbReference type="InterPro" id="IPR050570">
    <property type="entry name" value="Cell_wall_metabolism_enzyme"/>
</dbReference>
<feature type="domain" description="LysM" evidence="1">
    <location>
        <begin position="141"/>
        <end position="185"/>
    </location>
</feature>
<protein>
    <recommendedName>
        <fullName evidence="1">LysM domain-containing protein</fullName>
    </recommendedName>
</protein>
<dbReference type="CDD" id="cd00118">
    <property type="entry name" value="LysM"/>
    <property type="match status" value="2"/>
</dbReference>
<proteinExistence type="predicted"/>
<organism evidence="2 3">
    <name type="scientific">Candidatus Adlerbacteria bacterium RIFCSPLOWO2_01_FULL_54_21b</name>
    <dbReference type="NCBI Taxonomy" id="1797245"/>
    <lineage>
        <taxon>Bacteria</taxon>
        <taxon>Candidatus Adleribacteriota</taxon>
    </lineage>
</organism>
<dbReference type="InterPro" id="IPR036779">
    <property type="entry name" value="LysM_dom_sf"/>
</dbReference>
<dbReference type="Pfam" id="PF01551">
    <property type="entry name" value="Peptidase_M23"/>
    <property type="match status" value="1"/>
</dbReference>
<dbReference type="Proteomes" id="UP000178585">
    <property type="component" value="Unassembled WGS sequence"/>
</dbReference>
<dbReference type="PROSITE" id="PS51782">
    <property type="entry name" value="LYSM"/>
    <property type="match status" value="2"/>
</dbReference>
<dbReference type="Gene3D" id="3.10.350.10">
    <property type="entry name" value="LysM domain"/>
    <property type="match status" value="2"/>
</dbReference>